<keyword evidence="3" id="KW-1185">Reference proteome</keyword>
<keyword evidence="1" id="KW-0812">Transmembrane</keyword>
<reference evidence="2 3" key="1">
    <citation type="submission" date="2019-09" db="EMBL/GenBank/DDBJ databases">
        <authorList>
            <person name="Depoorter E."/>
        </authorList>
    </citation>
    <scope>NUCLEOTIDE SEQUENCE [LARGE SCALE GENOMIC DNA]</scope>
    <source>
        <strain evidence="2">LMG 24065</strain>
    </source>
</reference>
<evidence type="ECO:0000313" key="3">
    <source>
        <dbReference type="Proteomes" id="UP000494125"/>
    </source>
</evidence>
<accession>A0A6P2K1L3</accession>
<evidence type="ECO:0000313" key="2">
    <source>
        <dbReference type="EMBL" id="VWB50338.1"/>
    </source>
</evidence>
<dbReference type="Proteomes" id="UP000494125">
    <property type="component" value="Unassembled WGS sequence"/>
</dbReference>
<protein>
    <submittedName>
        <fullName evidence="2">Uncharacterized protein</fullName>
    </submittedName>
</protein>
<evidence type="ECO:0000256" key="1">
    <source>
        <dbReference type="SAM" id="Phobius"/>
    </source>
</evidence>
<dbReference type="AlphaFoldDB" id="A0A6P2K1L3"/>
<keyword evidence="1" id="KW-1133">Transmembrane helix</keyword>
<dbReference type="EMBL" id="CABVPN010000010">
    <property type="protein sequence ID" value="VWB50338.1"/>
    <property type="molecule type" value="Genomic_DNA"/>
</dbReference>
<organism evidence="2 3">
    <name type="scientific">Burkholderia diffusa</name>
    <dbReference type="NCBI Taxonomy" id="488732"/>
    <lineage>
        <taxon>Bacteria</taxon>
        <taxon>Pseudomonadati</taxon>
        <taxon>Pseudomonadota</taxon>
        <taxon>Betaproteobacteria</taxon>
        <taxon>Burkholderiales</taxon>
        <taxon>Burkholderiaceae</taxon>
        <taxon>Burkholderia</taxon>
        <taxon>Burkholderia cepacia complex</taxon>
    </lineage>
</organism>
<sequence length="40" mass="4164">MDLHIARIATVSGRLITAAEMAIVAGAALTGLAAYPLRQR</sequence>
<proteinExistence type="predicted"/>
<gene>
    <name evidence="2" type="ORF">BDI24065_02303</name>
</gene>
<feature type="transmembrane region" description="Helical" evidence="1">
    <location>
        <begin position="15"/>
        <end position="37"/>
    </location>
</feature>
<name>A0A6P2K1L3_9BURK</name>
<keyword evidence="1" id="KW-0472">Membrane</keyword>